<keyword evidence="2" id="KW-0547">Nucleotide-binding</keyword>
<dbReference type="PRINTS" id="PR00449">
    <property type="entry name" value="RASTRNSFRMNG"/>
</dbReference>
<reference evidence="5" key="1">
    <citation type="submission" date="2016-06" db="UniProtKB">
        <authorList>
            <consortium name="WormBaseParasite"/>
        </authorList>
    </citation>
    <scope>IDENTIFICATION</scope>
</reference>
<reference evidence="3 4" key="2">
    <citation type="submission" date="2018-11" db="EMBL/GenBank/DDBJ databases">
        <authorList>
            <consortium name="Pathogen Informatics"/>
        </authorList>
    </citation>
    <scope>NUCLEOTIDE SEQUENCE [LARGE SCALE GENOMIC DNA]</scope>
    <source>
        <strain evidence="3 4">NST_G2</strain>
    </source>
</reference>
<dbReference type="SUPFAM" id="SSF52540">
    <property type="entry name" value="P-loop containing nucleoside triphosphate hydrolases"/>
    <property type="match status" value="1"/>
</dbReference>
<organism evidence="5">
    <name type="scientific">Schistocephalus solidus</name>
    <name type="common">Tapeworm</name>
    <dbReference type="NCBI Taxonomy" id="70667"/>
    <lineage>
        <taxon>Eukaryota</taxon>
        <taxon>Metazoa</taxon>
        <taxon>Spiralia</taxon>
        <taxon>Lophotrochozoa</taxon>
        <taxon>Platyhelminthes</taxon>
        <taxon>Cestoda</taxon>
        <taxon>Eucestoda</taxon>
        <taxon>Diphyllobothriidea</taxon>
        <taxon>Diphyllobothriidae</taxon>
        <taxon>Schistocephalus</taxon>
    </lineage>
</organism>
<evidence type="ECO:0000313" key="3">
    <source>
        <dbReference type="EMBL" id="VDM03503.1"/>
    </source>
</evidence>
<protein>
    <submittedName>
        <fullName evidence="5">GTP-binding protein Rheb</fullName>
    </submittedName>
</protein>
<evidence type="ECO:0000313" key="5">
    <source>
        <dbReference type="WBParaSite" id="SSLN_0001776601-mRNA-1"/>
    </source>
</evidence>
<dbReference type="Pfam" id="PF00071">
    <property type="entry name" value="Ras"/>
    <property type="match status" value="1"/>
</dbReference>
<dbReference type="InterPro" id="IPR001806">
    <property type="entry name" value="Small_GTPase"/>
</dbReference>
<name>A0A183TKW9_SCHSO</name>
<sequence>MLTPRKDALKPGNCIICTSRPRLLLKPFPYSSAEIMTARFDENSNEPVPVFFVGNKSDLVRIRQVPVADVEKLAHQQYAHGVFETSARTGNNVNALFQAVAESMLSTWGVPKASPPVFPFRDSINVTTGIS</sequence>
<proteinExistence type="inferred from homology"/>
<dbReference type="Proteomes" id="UP000275846">
    <property type="component" value="Unassembled WGS sequence"/>
</dbReference>
<keyword evidence="4" id="KW-1185">Reference proteome</keyword>
<evidence type="ECO:0000313" key="4">
    <source>
        <dbReference type="Proteomes" id="UP000275846"/>
    </source>
</evidence>
<comment type="similarity">
    <text evidence="1">Belongs to the small GTPase superfamily. Rab family.</text>
</comment>
<dbReference type="STRING" id="70667.A0A183TKW9"/>
<gene>
    <name evidence="3" type="ORF">SSLN_LOCUS17117</name>
</gene>
<dbReference type="WBParaSite" id="SSLN_0001776601-mRNA-1">
    <property type="protein sequence ID" value="SSLN_0001776601-mRNA-1"/>
    <property type="gene ID" value="SSLN_0001776601"/>
</dbReference>
<dbReference type="PANTHER" id="PTHR47978">
    <property type="match status" value="1"/>
</dbReference>
<dbReference type="Gene3D" id="3.40.50.300">
    <property type="entry name" value="P-loop containing nucleotide triphosphate hydrolases"/>
    <property type="match status" value="1"/>
</dbReference>
<accession>A0A183TKW9</accession>
<dbReference type="SMART" id="SM00175">
    <property type="entry name" value="RAB"/>
    <property type="match status" value="1"/>
</dbReference>
<dbReference type="AlphaFoldDB" id="A0A183TKW9"/>
<dbReference type="EMBL" id="UYSU01041996">
    <property type="protein sequence ID" value="VDM03503.1"/>
    <property type="molecule type" value="Genomic_DNA"/>
</dbReference>
<dbReference type="InterPro" id="IPR027417">
    <property type="entry name" value="P-loop_NTPase"/>
</dbReference>
<evidence type="ECO:0000256" key="2">
    <source>
        <dbReference type="ARBA" id="ARBA00022741"/>
    </source>
</evidence>
<dbReference type="GO" id="GO:0003924">
    <property type="term" value="F:GTPase activity"/>
    <property type="evidence" value="ECO:0007669"/>
    <property type="project" value="InterPro"/>
</dbReference>
<dbReference type="OrthoDB" id="6232500at2759"/>
<evidence type="ECO:0000256" key="1">
    <source>
        <dbReference type="ARBA" id="ARBA00006270"/>
    </source>
</evidence>
<dbReference type="GO" id="GO:0005525">
    <property type="term" value="F:GTP binding"/>
    <property type="evidence" value="ECO:0007669"/>
    <property type="project" value="InterPro"/>
</dbReference>